<dbReference type="GO" id="GO:0008270">
    <property type="term" value="F:zinc ion binding"/>
    <property type="evidence" value="ECO:0007669"/>
    <property type="project" value="TreeGrafter"/>
</dbReference>
<keyword evidence="2" id="KW-0645">Protease</keyword>
<dbReference type="Pfam" id="PF00877">
    <property type="entry name" value="NLPC_P60"/>
    <property type="match status" value="1"/>
</dbReference>
<evidence type="ECO:0000256" key="1">
    <source>
        <dbReference type="ARBA" id="ARBA00007074"/>
    </source>
</evidence>
<evidence type="ECO:0000256" key="3">
    <source>
        <dbReference type="ARBA" id="ARBA00022723"/>
    </source>
</evidence>
<dbReference type="InterPro" id="IPR000555">
    <property type="entry name" value="JAMM/MPN+_dom"/>
</dbReference>
<feature type="domain" description="NlpC/P60" evidence="9">
    <location>
        <begin position="88"/>
        <end position="228"/>
    </location>
</feature>
<feature type="compositionally biased region" description="Basic and acidic residues" evidence="8">
    <location>
        <begin position="237"/>
        <end position="249"/>
    </location>
</feature>
<dbReference type="Proteomes" id="UP000251799">
    <property type="component" value="Unassembled WGS sequence"/>
</dbReference>
<evidence type="ECO:0000256" key="4">
    <source>
        <dbReference type="ARBA" id="ARBA00022801"/>
    </source>
</evidence>
<evidence type="ECO:0000256" key="8">
    <source>
        <dbReference type="SAM" id="MobiDB-lite"/>
    </source>
</evidence>
<dbReference type="GO" id="GO:0004180">
    <property type="term" value="F:carboxypeptidase activity"/>
    <property type="evidence" value="ECO:0007669"/>
    <property type="project" value="UniProtKB-KW"/>
</dbReference>
<dbReference type="Gene3D" id="3.40.140.10">
    <property type="entry name" value="Cytidine Deaminase, domain 2"/>
    <property type="match status" value="1"/>
</dbReference>
<evidence type="ECO:0000256" key="6">
    <source>
        <dbReference type="ARBA" id="ARBA00022833"/>
    </source>
</evidence>
<dbReference type="InterPro" id="IPR000064">
    <property type="entry name" value="NLP_P60_dom"/>
</dbReference>
<keyword evidence="3" id="KW-0479">Metal-binding</keyword>
<dbReference type="InterPro" id="IPR038765">
    <property type="entry name" value="Papain-like_cys_pep_sf"/>
</dbReference>
<dbReference type="Pfam" id="PF14464">
    <property type="entry name" value="Prok-JAB"/>
    <property type="match status" value="1"/>
</dbReference>
<protein>
    <submittedName>
        <fullName evidence="10">Tail assembly protein</fullName>
        <ecNumber evidence="10">3.4.17.-</ecNumber>
    </submittedName>
</protein>
<sequence>MTQTESAILAHARRCAPAESCGFVISTPEGERYIPCVNISAEPEAYFRIAPEDWLRAEMQGEIVALVHSHPGELPWLSEADRRLQIKSALPWWLVCRGEIHKFRCVPHLTGRRFEHGVTDCYTLFRDAYHLAGIDMPDFHREDDWWRNGQNLYLDNMAVTGFYRVPLSSAQPGDILLCCFGASVPNHATIYCGNGELLHHLPSRGFATIWPPPQPVCEHGSGSHSRPVDADAGLSPSDERRLVPDTYCR</sequence>
<keyword evidence="10" id="KW-0121">Carboxypeptidase</keyword>
<keyword evidence="6" id="KW-0862">Zinc</keyword>
<dbReference type="SUPFAM" id="SSF102712">
    <property type="entry name" value="JAB1/MPN domain"/>
    <property type="match status" value="1"/>
</dbReference>
<dbReference type="CDD" id="cd08073">
    <property type="entry name" value="MPN_NLPC_P60"/>
    <property type="match status" value="1"/>
</dbReference>
<keyword evidence="4 10" id="KW-0378">Hydrolase</keyword>
<evidence type="ECO:0000313" key="11">
    <source>
        <dbReference type="Proteomes" id="UP000251799"/>
    </source>
</evidence>
<dbReference type="PANTHER" id="PTHR34858:SF1">
    <property type="entry name" value="CYSO-CYSTEINE PEPTIDASE"/>
    <property type="match status" value="1"/>
</dbReference>
<dbReference type="EMBL" id="UAUR01000007">
    <property type="protein sequence ID" value="SPZ88625.1"/>
    <property type="molecule type" value="Genomic_DNA"/>
</dbReference>
<name>A0A2X2JML6_SHIBO</name>
<dbReference type="InterPro" id="IPR028090">
    <property type="entry name" value="JAB_dom_prok"/>
</dbReference>
<dbReference type="AlphaFoldDB" id="A0A2X2JML6"/>
<proteinExistence type="inferred from homology"/>
<dbReference type="SUPFAM" id="SSF54001">
    <property type="entry name" value="Cysteine proteinases"/>
    <property type="match status" value="1"/>
</dbReference>
<evidence type="ECO:0000259" key="9">
    <source>
        <dbReference type="PROSITE" id="PS51935"/>
    </source>
</evidence>
<evidence type="ECO:0000256" key="5">
    <source>
        <dbReference type="ARBA" id="ARBA00022807"/>
    </source>
</evidence>
<evidence type="ECO:0000313" key="10">
    <source>
        <dbReference type="EMBL" id="SPZ88625.1"/>
    </source>
</evidence>
<dbReference type="GO" id="GO:0008234">
    <property type="term" value="F:cysteine-type peptidase activity"/>
    <property type="evidence" value="ECO:0007669"/>
    <property type="project" value="UniProtKB-KW"/>
</dbReference>
<keyword evidence="5" id="KW-0788">Thiol protease</keyword>
<reference evidence="10 11" key="1">
    <citation type="submission" date="2018-06" db="EMBL/GenBank/DDBJ databases">
        <authorList>
            <consortium name="Pathogen Informatics"/>
            <person name="Doyle S."/>
        </authorList>
    </citation>
    <scope>NUCLEOTIDE SEQUENCE [LARGE SCALE GENOMIC DNA]</scope>
    <source>
        <strain evidence="10 11">NCTC8576</strain>
    </source>
</reference>
<dbReference type="GO" id="GO:0006508">
    <property type="term" value="P:proteolysis"/>
    <property type="evidence" value="ECO:0007669"/>
    <property type="project" value="UniProtKB-KW"/>
</dbReference>
<comment type="similarity">
    <text evidence="1">Belongs to the peptidase C40 family.</text>
</comment>
<keyword evidence="7" id="KW-0482">Metalloprotease</keyword>
<dbReference type="EC" id="3.4.17.-" evidence="10"/>
<organism evidence="10 11">
    <name type="scientific">Shigella boydii</name>
    <dbReference type="NCBI Taxonomy" id="621"/>
    <lineage>
        <taxon>Bacteria</taxon>
        <taxon>Pseudomonadati</taxon>
        <taxon>Pseudomonadota</taxon>
        <taxon>Gammaproteobacteria</taxon>
        <taxon>Enterobacterales</taxon>
        <taxon>Enterobacteriaceae</taxon>
        <taxon>Shigella</taxon>
    </lineage>
</organism>
<gene>
    <name evidence="10" type="primary">mec</name>
    <name evidence="10" type="ORF">NCTC8576_04665</name>
</gene>
<accession>A0A2X2JML6</accession>
<evidence type="ECO:0000256" key="7">
    <source>
        <dbReference type="ARBA" id="ARBA00023049"/>
    </source>
</evidence>
<dbReference type="SMART" id="SM00232">
    <property type="entry name" value="JAB_MPN"/>
    <property type="match status" value="1"/>
</dbReference>
<dbReference type="Gene3D" id="3.90.1720.10">
    <property type="entry name" value="endopeptidase domain like (from Nostoc punctiforme)"/>
    <property type="match status" value="1"/>
</dbReference>
<dbReference type="PANTHER" id="PTHR34858">
    <property type="entry name" value="CYSO-CYSTEINE PEPTIDASE"/>
    <property type="match status" value="1"/>
</dbReference>
<dbReference type="PROSITE" id="PS51935">
    <property type="entry name" value="NLPC_P60"/>
    <property type="match status" value="1"/>
</dbReference>
<dbReference type="InterPro" id="IPR051929">
    <property type="entry name" value="VirAsm_ModProt"/>
</dbReference>
<dbReference type="GO" id="GO:0008235">
    <property type="term" value="F:metalloexopeptidase activity"/>
    <property type="evidence" value="ECO:0007669"/>
    <property type="project" value="TreeGrafter"/>
</dbReference>
<evidence type="ECO:0000256" key="2">
    <source>
        <dbReference type="ARBA" id="ARBA00022670"/>
    </source>
</evidence>
<feature type="region of interest" description="Disordered" evidence="8">
    <location>
        <begin position="217"/>
        <end position="249"/>
    </location>
</feature>